<gene>
    <name evidence="2" type="ORF">EYF80_043507</name>
</gene>
<reference evidence="2 3" key="1">
    <citation type="submission" date="2019-03" db="EMBL/GenBank/DDBJ databases">
        <title>First draft genome of Liparis tanakae, snailfish: a comprehensive survey of snailfish specific genes.</title>
        <authorList>
            <person name="Kim W."/>
            <person name="Song I."/>
            <person name="Jeong J.-H."/>
            <person name="Kim D."/>
            <person name="Kim S."/>
            <person name="Ryu S."/>
            <person name="Song J.Y."/>
            <person name="Lee S.K."/>
        </authorList>
    </citation>
    <scope>NUCLEOTIDE SEQUENCE [LARGE SCALE GENOMIC DNA]</scope>
    <source>
        <tissue evidence="2">Muscle</tissue>
    </source>
</reference>
<dbReference type="AlphaFoldDB" id="A0A4Z2FYF4"/>
<name>A0A4Z2FYF4_9TELE</name>
<dbReference type="Proteomes" id="UP000314294">
    <property type="component" value="Unassembled WGS sequence"/>
</dbReference>
<protein>
    <submittedName>
        <fullName evidence="2">Uncharacterized protein</fullName>
    </submittedName>
</protein>
<comment type="caution">
    <text evidence="2">The sequence shown here is derived from an EMBL/GenBank/DDBJ whole genome shotgun (WGS) entry which is preliminary data.</text>
</comment>
<proteinExistence type="predicted"/>
<keyword evidence="3" id="KW-1185">Reference proteome</keyword>
<feature type="region of interest" description="Disordered" evidence="1">
    <location>
        <begin position="1"/>
        <end position="20"/>
    </location>
</feature>
<accession>A0A4Z2FYF4</accession>
<evidence type="ECO:0000256" key="1">
    <source>
        <dbReference type="SAM" id="MobiDB-lite"/>
    </source>
</evidence>
<evidence type="ECO:0000313" key="2">
    <source>
        <dbReference type="EMBL" id="TNN46269.1"/>
    </source>
</evidence>
<sequence length="149" mass="16422">MRHHGTDGREADFSDGSAAVKTHREQVNRGCLAPGGPLILRHLWLGSRVARGTSGCEAAEPVAWLEKRRCAKMRGRKASCSLTTLGMLTESSGNGETAETRVSWEGWRDGWLSCSHTVPVPVLERDIVAKLRRYADVEVPTVLMDVLPW</sequence>
<feature type="compositionally biased region" description="Basic and acidic residues" evidence="1">
    <location>
        <begin position="1"/>
        <end position="12"/>
    </location>
</feature>
<evidence type="ECO:0000313" key="3">
    <source>
        <dbReference type="Proteomes" id="UP000314294"/>
    </source>
</evidence>
<organism evidence="2 3">
    <name type="scientific">Liparis tanakae</name>
    <name type="common">Tanaka's snailfish</name>
    <dbReference type="NCBI Taxonomy" id="230148"/>
    <lineage>
        <taxon>Eukaryota</taxon>
        <taxon>Metazoa</taxon>
        <taxon>Chordata</taxon>
        <taxon>Craniata</taxon>
        <taxon>Vertebrata</taxon>
        <taxon>Euteleostomi</taxon>
        <taxon>Actinopterygii</taxon>
        <taxon>Neopterygii</taxon>
        <taxon>Teleostei</taxon>
        <taxon>Neoteleostei</taxon>
        <taxon>Acanthomorphata</taxon>
        <taxon>Eupercaria</taxon>
        <taxon>Perciformes</taxon>
        <taxon>Cottioidei</taxon>
        <taxon>Cottales</taxon>
        <taxon>Liparidae</taxon>
        <taxon>Liparis</taxon>
    </lineage>
</organism>
<dbReference type="EMBL" id="SRLO01000798">
    <property type="protein sequence ID" value="TNN46269.1"/>
    <property type="molecule type" value="Genomic_DNA"/>
</dbReference>